<comment type="subcellular location">
    <subcellularLocation>
        <location evidence="1">Membrane</location>
        <topology evidence="1">Multi-pass membrane protein</topology>
    </subcellularLocation>
</comment>
<feature type="transmembrane region" description="Helical" evidence="7">
    <location>
        <begin position="65"/>
        <end position="90"/>
    </location>
</feature>
<dbReference type="InterPro" id="IPR036721">
    <property type="entry name" value="RCK_C_sf"/>
</dbReference>
<feature type="transmembrane region" description="Helical" evidence="7">
    <location>
        <begin position="455"/>
        <end position="473"/>
    </location>
</feature>
<dbReference type="InterPro" id="IPR006037">
    <property type="entry name" value="RCK_C"/>
</dbReference>
<dbReference type="InterPro" id="IPR051679">
    <property type="entry name" value="DASS-Related_Transporters"/>
</dbReference>
<dbReference type="Pfam" id="PF03600">
    <property type="entry name" value="CitMHS"/>
    <property type="match status" value="1"/>
</dbReference>
<evidence type="ECO:0000256" key="4">
    <source>
        <dbReference type="ARBA" id="ARBA00022737"/>
    </source>
</evidence>
<feature type="domain" description="RCK C-terminal" evidence="8">
    <location>
        <begin position="215"/>
        <end position="299"/>
    </location>
</feature>
<dbReference type="Pfam" id="PF02080">
    <property type="entry name" value="TrkA_C"/>
    <property type="match status" value="2"/>
</dbReference>
<feature type="domain" description="RCK C-terminal" evidence="8">
    <location>
        <begin position="307"/>
        <end position="391"/>
    </location>
</feature>
<accession>A0A7X1E4E5</accession>
<dbReference type="Gene3D" id="3.30.70.1450">
    <property type="entry name" value="Regulator of K+ conductance, C-terminal domain"/>
    <property type="match status" value="2"/>
</dbReference>
<dbReference type="InterPro" id="IPR004680">
    <property type="entry name" value="Cit_transptr-like_dom"/>
</dbReference>
<comment type="caution">
    <text evidence="9">The sequence shown here is derived from an EMBL/GenBank/DDBJ whole genome shotgun (WGS) entry which is preliminary data.</text>
</comment>
<dbReference type="Proteomes" id="UP000525652">
    <property type="component" value="Unassembled WGS sequence"/>
</dbReference>
<dbReference type="SUPFAM" id="SSF116726">
    <property type="entry name" value="TrkA C-terminal domain-like"/>
    <property type="match status" value="2"/>
</dbReference>
<feature type="transmembrane region" description="Helical" evidence="7">
    <location>
        <begin position="102"/>
        <end position="130"/>
    </location>
</feature>
<dbReference type="EMBL" id="JACHVA010000080">
    <property type="protein sequence ID" value="MBC2601908.1"/>
    <property type="molecule type" value="Genomic_DNA"/>
</dbReference>
<dbReference type="GO" id="GO:0006813">
    <property type="term" value="P:potassium ion transport"/>
    <property type="evidence" value="ECO:0007669"/>
    <property type="project" value="InterPro"/>
</dbReference>
<proteinExistence type="predicted"/>
<dbReference type="PANTHER" id="PTHR43652">
    <property type="entry name" value="BASIC AMINO ACID ANTIPORTER YFCC-RELATED"/>
    <property type="match status" value="1"/>
</dbReference>
<dbReference type="GO" id="GO:0005886">
    <property type="term" value="C:plasma membrane"/>
    <property type="evidence" value="ECO:0007669"/>
    <property type="project" value="TreeGrafter"/>
</dbReference>
<feature type="transmembrane region" description="Helical" evidence="7">
    <location>
        <begin position="583"/>
        <end position="603"/>
    </location>
</feature>
<keyword evidence="6 7" id="KW-0472">Membrane</keyword>
<organism evidence="9 10">
    <name type="scientific">Puniceicoccus vermicola</name>
    <dbReference type="NCBI Taxonomy" id="388746"/>
    <lineage>
        <taxon>Bacteria</taxon>
        <taxon>Pseudomonadati</taxon>
        <taxon>Verrucomicrobiota</taxon>
        <taxon>Opitutia</taxon>
        <taxon>Puniceicoccales</taxon>
        <taxon>Puniceicoccaceae</taxon>
        <taxon>Puniceicoccus</taxon>
    </lineage>
</organism>
<keyword evidence="2" id="KW-0813">Transport</keyword>
<feature type="transmembrane region" description="Helical" evidence="7">
    <location>
        <begin position="545"/>
        <end position="563"/>
    </location>
</feature>
<dbReference type="AlphaFoldDB" id="A0A7X1E4E5"/>
<protein>
    <submittedName>
        <fullName evidence="9">SLC13 family permease</fullName>
    </submittedName>
</protein>
<evidence type="ECO:0000256" key="7">
    <source>
        <dbReference type="SAM" id="Phobius"/>
    </source>
</evidence>
<keyword evidence="10" id="KW-1185">Reference proteome</keyword>
<evidence type="ECO:0000313" key="10">
    <source>
        <dbReference type="Proteomes" id="UP000525652"/>
    </source>
</evidence>
<evidence type="ECO:0000259" key="8">
    <source>
        <dbReference type="PROSITE" id="PS51202"/>
    </source>
</evidence>
<evidence type="ECO:0000256" key="1">
    <source>
        <dbReference type="ARBA" id="ARBA00004141"/>
    </source>
</evidence>
<dbReference type="PROSITE" id="PS01271">
    <property type="entry name" value="NA_SULFATE"/>
    <property type="match status" value="1"/>
</dbReference>
<sequence length="605" mass="64933">MNWEVIFVLALLLGAIFSFTREKIPADLTSLSVFAFLAIGAAFFPQSKLPSVPELLSVFSNPAPITIASMFIISAGLERCGVINSLTVLLQKTTRFGYRRFLLFLIIPVALVSAFINNTPVVVILLPVAISLSANLGVPASKVLIPLSYASIFGGTCTLMGTSTNILGSSLLSSSGYEPFTMFEFAAVAAPLAIIGTLYLTLFGKWLLPDRESLGSLIPAEARKEYLAEAFVRGDSPLVGKRVEETKILKQAGIRLVELIRSGTPIPGDLRKTVLRGGDRVVLACRPSGIAEAREFEGIILTAEKDADLEPISARQASIVEAMVAPNSPAAGRTIAEMNFRQRFRTLILAVHRDGKNLNADFQKTVISAGDTILLLGPDESLEALRRSGDLVLLDQPAVPADTRRRKAPIAIGVLAGVVLLATLNLAPIAVSTILGVSVLFLTGCLKPQEGYQSVEWKILILIYGMLGLGMAMESSGATHLFTNFTQQLVEGFVAPSWRPFVLLAVIYLISSIFTEFLSNNATVVLMVPVAMSLAISMGVDPRPFAIACCIGSSASFATPIGYQTNTLVYGVGAYRFTDFMRIGLPLNILYAVGTILLVPLIWGF</sequence>
<dbReference type="RefSeq" id="WP_185692610.1">
    <property type="nucleotide sequence ID" value="NZ_JACHVA010000080.1"/>
</dbReference>
<evidence type="ECO:0000313" key="9">
    <source>
        <dbReference type="EMBL" id="MBC2601908.1"/>
    </source>
</evidence>
<keyword evidence="3 7" id="KW-0812">Transmembrane</keyword>
<name>A0A7X1E4E5_9BACT</name>
<evidence type="ECO:0000256" key="3">
    <source>
        <dbReference type="ARBA" id="ARBA00022692"/>
    </source>
</evidence>
<dbReference type="PROSITE" id="PS51202">
    <property type="entry name" value="RCK_C"/>
    <property type="match status" value="2"/>
</dbReference>
<feature type="transmembrane region" description="Helical" evidence="7">
    <location>
        <begin position="185"/>
        <end position="208"/>
    </location>
</feature>
<feature type="transmembrane region" description="Helical" evidence="7">
    <location>
        <begin position="410"/>
        <end position="443"/>
    </location>
</feature>
<feature type="transmembrane region" description="Helical" evidence="7">
    <location>
        <begin position="28"/>
        <end position="45"/>
    </location>
</feature>
<evidence type="ECO:0000256" key="5">
    <source>
        <dbReference type="ARBA" id="ARBA00022989"/>
    </source>
</evidence>
<feature type="transmembrane region" description="Helical" evidence="7">
    <location>
        <begin position="6"/>
        <end position="21"/>
    </location>
</feature>
<dbReference type="PANTHER" id="PTHR43652:SF2">
    <property type="entry name" value="BASIC AMINO ACID ANTIPORTER YFCC-RELATED"/>
    <property type="match status" value="1"/>
</dbReference>
<keyword evidence="4" id="KW-0677">Repeat</keyword>
<evidence type="ECO:0000256" key="2">
    <source>
        <dbReference type="ARBA" id="ARBA00022448"/>
    </source>
</evidence>
<gene>
    <name evidence="9" type="ORF">H5P30_08960</name>
</gene>
<dbReference type="InterPro" id="IPR031312">
    <property type="entry name" value="Na/sul_symport_CS"/>
</dbReference>
<dbReference type="GO" id="GO:0008324">
    <property type="term" value="F:monoatomic cation transmembrane transporter activity"/>
    <property type="evidence" value="ECO:0007669"/>
    <property type="project" value="InterPro"/>
</dbReference>
<keyword evidence="5 7" id="KW-1133">Transmembrane helix</keyword>
<feature type="transmembrane region" description="Helical" evidence="7">
    <location>
        <begin position="150"/>
        <end position="173"/>
    </location>
</feature>
<reference evidence="9 10" key="1">
    <citation type="submission" date="2020-07" db="EMBL/GenBank/DDBJ databases">
        <authorList>
            <person name="Feng X."/>
        </authorList>
    </citation>
    <scope>NUCLEOTIDE SEQUENCE [LARGE SCALE GENOMIC DNA]</scope>
    <source>
        <strain evidence="9 10">JCM14086</strain>
    </source>
</reference>
<evidence type="ECO:0000256" key="6">
    <source>
        <dbReference type="ARBA" id="ARBA00023136"/>
    </source>
</evidence>